<protein>
    <recommendedName>
        <fullName evidence="4">PEST proteolytic signal-containing nuclear protein</fullName>
    </recommendedName>
</protein>
<keyword evidence="6" id="KW-0832">Ubl conjugation</keyword>
<comment type="subunit">
    <text evidence="3">Interacts with UHRF2/NIRF.</text>
</comment>
<evidence type="ECO:0000256" key="2">
    <source>
        <dbReference type="ARBA" id="ARBA00004123"/>
    </source>
</evidence>
<feature type="compositionally biased region" description="Polar residues" evidence="10">
    <location>
        <begin position="1"/>
        <end position="10"/>
    </location>
</feature>
<feature type="compositionally biased region" description="Acidic residues" evidence="10">
    <location>
        <begin position="97"/>
        <end position="106"/>
    </location>
</feature>
<proteinExistence type="predicted"/>
<gene>
    <name evidence="11" type="ORF">PMEA_00008881</name>
</gene>
<feature type="region of interest" description="Disordered" evidence="10">
    <location>
        <begin position="1"/>
        <end position="160"/>
    </location>
</feature>
<feature type="compositionally biased region" description="Basic and acidic residues" evidence="10">
    <location>
        <begin position="13"/>
        <end position="24"/>
    </location>
</feature>
<keyword evidence="12" id="KW-1185">Reference proteome</keyword>
<dbReference type="PANTHER" id="PTHR16523">
    <property type="entry name" value="PEST PROTEOLYTIC SIGNAL-CONTAINING NUCLEAR PROTEIN"/>
    <property type="match status" value="1"/>
</dbReference>
<evidence type="ECO:0000256" key="8">
    <source>
        <dbReference type="ARBA" id="ARBA00023242"/>
    </source>
</evidence>
<dbReference type="EMBL" id="CALNXJ010000018">
    <property type="protein sequence ID" value="CAH3120758.1"/>
    <property type="molecule type" value="Genomic_DNA"/>
</dbReference>
<evidence type="ECO:0000313" key="12">
    <source>
        <dbReference type="Proteomes" id="UP001159428"/>
    </source>
</evidence>
<feature type="compositionally biased region" description="Basic and acidic residues" evidence="10">
    <location>
        <begin position="73"/>
        <end position="89"/>
    </location>
</feature>
<dbReference type="Proteomes" id="UP001159428">
    <property type="component" value="Unassembled WGS sequence"/>
</dbReference>
<evidence type="ECO:0000313" key="11">
    <source>
        <dbReference type="EMBL" id="CAH3120758.1"/>
    </source>
</evidence>
<evidence type="ECO:0000256" key="1">
    <source>
        <dbReference type="ARBA" id="ARBA00002646"/>
    </source>
</evidence>
<comment type="caution">
    <text evidence="11">The sequence shown here is derived from an EMBL/GenBank/DDBJ whole genome shotgun (WGS) entry which is preliminary data.</text>
</comment>
<accession>A0AAU9WPA4</accession>
<reference evidence="11 12" key="1">
    <citation type="submission" date="2022-05" db="EMBL/GenBank/DDBJ databases">
        <authorList>
            <consortium name="Genoscope - CEA"/>
            <person name="William W."/>
        </authorList>
    </citation>
    <scope>NUCLEOTIDE SEQUENCE [LARGE SCALE GENOMIC DNA]</scope>
</reference>
<dbReference type="AlphaFoldDB" id="A0AAU9WPA4"/>
<comment type="subcellular location">
    <subcellularLocation>
        <location evidence="2">Nucleus</location>
    </subcellularLocation>
</comment>
<feature type="compositionally biased region" description="Basic and acidic residues" evidence="10">
    <location>
        <begin position="136"/>
        <end position="160"/>
    </location>
</feature>
<comment type="function">
    <text evidence="1">May be involved in cell cycle regulation.</text>
</comment>
<sequence>MAEEVQNTGDSKLLVEKDESEGHTTLKVPSSGEKRKLSETSATPKFTVKPKISMNITGSQQKKTIGVSLKLGSDPKKQKTEPALVEKKGSVASAFNEESDDEEEMPAEAKMRMRNIGRNTPTSAGPNSYNKGNKGFTDHRKAGEKSFKLEHPSRSKEAKQ</sequence>
<evidence type="ECO:0000256" key="7">
    <source>
        <dbReference type="ARBA" id="ARBA00022990"/>
    </source>
</evidence>
<keyword evidence="7" id="KW-0007">Acetylation</keyword>
<evidence type="ECO:0000256" key="9">
    <source>
        <dbReference type="ARBA" id="ARBA00023306"/>
    </source>
</evidence>
<evidence type="ECO:0000256" key="5">
    <source>
        <dbReference type="ARBA" id="ARBA00022553"/>
    </source>
</evidence>
<keyword evidence="9" id="KW-0131">Cell cycle</keyword>
<dbReference type="GO" id="GO:0005634">
    <property type="term" value="C:nucleus"/>
    <property type="evidence" value="ECO:0007669"/>
    <property type="project" value="UniProtKB-SubCell"/>
</dbReference>
<keyword evidence="5" id="KW-0597">Phosphoprotein</keyword>
<organism evidence="11 12">
    <name type="scientific">Pocillopora meandrina</name>
    <dbReference type="NCBI Taxonomy" id="46732"/>
    <lineage>
        <taxon>Eukaryota</taxon>
        <taxon>Metazoa</taxon>
        <taxon>Cnidaria</taxon>
        <taxon>Anthozoa</taxon>
        <taxon>Hexacorallia</taxon>
        <taxon>Scleractinia</taxon>
        <taxon>Astrocoeniina</taxon>
        <taxon>Pocilloporidae</taxon>
        <taxon>Pocillopora</taxon>
    </lineage>
</organism>
<dbReference type="InterPro" id="IPR029169">
    <property type="entry name" value="PCNP"/>
</dbReference>
<name>A0AAU9WPA4_9CNID</name>
<feature type="compositionally biased region" description="Polar residues" evidence="10">
    <location>
        <begin position="117"/>
        <end position="131"/>
    </location>
</feature>
<feature type="compositionally biased region" description="Polar residues" evidence="10">
    <location>
        <begin position="54"/>
        <end position="63"/>
    </location>
</feature>
<dbReference type="GO" id="GO:0016567">
    <property type="term" value="P:protein ubiquitination"/>
    <property type="evidence" value="ECO:0007669"/>
    <property type="project" value="InterPro"/>
</dbReference>
<evidence type="ECO:0000256" key="3">
    <source>
        <dbReference type="ARBA" id="ARBA00011097"/>
    </source>
</evidence>
<evidence type="ECO:0000256" key="10">
    <source>
        <dbReference type="SAM" id="MobiDB-lite"/>
    </source>
</evidence>
<dbReference type="Pfam" id="PF15473">
    <property type="entry name" value="PCNP"/>
    <property type="match status" value="1"/>
</dbReference>
<dbReference type="PANTHER" id="PTHR16523:SF6">
    <property type="entry name" value="PEST PROTEOLYTIC SIGNAL-CONTAINING NUCLEAR PROTEIN"/>
    <property type="match status" value="1"/>
</dbReference>
<dbReference type="GO" id="GO:0043161">
    <property type="term" value="P:proteasome-mediated ubiquitin-dependent protein catabolic process"/>
    <property type="evidence" value="ECO:0007669"/>
    <property type="project" value="TreeGrafter"/>
</dbReference>
<evidence type="ECO:0000256" key="6">
    <source>
        <dbReference type="ARBA" id="ARBA00022843"/>
    </source>
</evidence>
<keyword evidence="8" id="KW-0539">Nucleus</keyword>
<evidence type="ECO:0000256" key="4">
    <source>
        <dbReference type="ARBA" id="ARBA00022059"/>
    </source>
</evidence>